<dbReference type="GO" id="GO:0016740">
    <property type="term" value="F:transferase activity"/>
    <property type="evidence" value="ECO:0007669"/>
    <property type="project" value="UniProtKB-KW"/>
</dbReference>
<dbReference type="PANTHER" id="PTHR41533">
    <property type="entry name" value="L,D-TRANSPEPTIDASE HI_1667-RELATED"/>
    <property type="match status" value="1"/>
</dbReference>
<accession>A0A7L5BSU9</accession>
<organism evidence="10 11">
    <name type="scientific">Pikeienuella piscinae</name>
    <dbReference type="NCBI Taxonomy" id="2748098"/>
    <lineage>
        <taxon>Bacteria</taxon>
        <taxon>Pseudomonadati</taxon>
        <taxon>Pseudomonadota</taxon>
        <taxon>Alphaproteobacteria</taxon>
        <taxon>Rhodobacterales</taxon>
        <taxon>Paracoccaceae</taxon>
        <taxon>Pikeienuella</taxon>
    </lineage>
</organism>
<dbReference type="UniPathway" id="UPA00219"/>
<keyword evidence="5 7" id="KW-0573">Peptidoglycan synthesis</keyword>
<evidence type="ECO:0000256" key="6">
    <source>
        <dbReference type="ARBA" id="ARBA00023316"/>
    </source>
</evidence>
<dbReference type="PROSITE" id="PS51257">
    <property type="entry name" value="PROKAR_LIPOPROTEIN"/>
    <property type="match status" value="1"/>
</dbReference>
<keyword evidence="6 7" id="KW-0961">Cell wall biogenesis/degradation</keyword>
<dbReference type="GO" id="GO:0071555">
    <property type="term" value="P:cell wall organization"/>
    <property type="evidence" value="ECO:0007669"/>
    <property type="project" value="UniProtKB-UniRule"/>
</dbReference>
<reference evidence="10 11" key="1">
    <citation type="submission" date="2020-02" db="EMBL/GenBank/DDBJ databases">
        <title>complete genome sequence of Rhodobacteraceae bacterium.</title>
        <authorList>
            <person name="Park J."/>
            <person name="Kim Y.-S."/>
            <person name="Kim K.-H."/>
        </authorList>
    </citation>
    <scope>NUCLEOTIDE SEQUENCE [LARGE SCALE GENOMIC DNA]</scope>
    <source>
        <strain evidence="10 11">RR4-56</strain>
    </source>
</reference>
<gene>
    <name evidence="10" type="ORF">G5B40_02615</name>
</gene>
<evidence type="ECO:0000256" key="2">
    <source>
        <dbReference type="ARBA" id="ARBA00005992"/>
    </source>
</evidence>
<evidence type="ECO:0000259" key="9">
    <source>
        <dbReference type="PROSITE" id="PS52029"/>
    </source>
</evidence>
<comment type="pathway">
    <text evidence="1 7">Cell wall biogenesis; peptidoglycan biosynthesis.</text>
</comment>
<dbReference type="AlphaFoldDB" id="A0A7L5BSU9"/>
<dbReference type="InterPro" id="IPR005490">
    <property type="entry name" value="LD_TPept_cat_dom"/>
</dbReference>
<feature type="chain" id="PRO_5029716040" evidence="8">
    <location>
        <begin position="27"/>
        <end position="258"/>
    </location>
</feature>
<keyword evidence="11" id="KW-1185">Reference proteome</keyword>
<evidence type="ECO:0000256" key="1">
    <source>
        <dbReference type="ARBA" id="ARBA00004752"/>
    </source>
</evidence>
<dbReference type="GO" id="GO:0004180">
    <property type="term" value="F:carboxypeptidase activity"/>
    <property type="evidence" value="ECO:0007669"/>
    <property type="project" value="UniProtKB-ARBA"/>
</dbReference>
<dbReference type="GO" id="GO:0008360">
    <property type="term" value="P:regulation of cell shape"/>
    <property type="evidence" value="ECO:0007669"/>
    <property type="project" value="UniProtKB-UniRule"/>
</dbReference>
<dbReference type="Gene3D" id="2.40.440.10">
    <property type="entry name" value="L,D-transpeptidase catalytic domain-like"/>
    <property type="match status" value="1"/>
</dbReference>
<dbReference type="SUPFAM" id="SSF141523">
    <property type="entry name" value="L,D-transpeptidase catalytic domain-like"/>
    <property type="match status" value="1"/>
</dbReference>
<feature type="domain" description="L,D-TPase catalytic" evidence="9">
    <location>
        <begin position="61"/>
        <end position="195"/>
    </location>
</feature>
<comment type="similarity">
    <text evidence="2">Belongs to the YkuD family.</text>
</comment>
<feature type="signal peptide" evidence="8">
    <location>
        <begin position="1"/>
        <end position="26"/>
    </location>
</feature>
<dbReference type="InterPro" id="IPR038063">
    <property type="entry name" value="Transpep_catalytic_dom"/>
</dbReference>
<name>A0A7L5BSU9_9RHOB</name>
<keyword evidence="4 7" id="KW-0133">Cell shape</keyword>
<dbReference type="RefSeq" id="WP_165094634.1">
    <property type="nucleotide sequence ID" value="NZ_CP049056.1"/>
</dbReference>
<keyword evidence="8" id="KW-0732">Signal</keyword>
<evidence type="ECO:0000256" key="3">
    <source>
        <dbReference type="ARBA" id="ARBA00022679"/>
    </source>
</evidence>
<dbReference type="InterPro" id="IPR052905">
    <property type="entry name" value="LD-transpeptidase_YkuD-like"/>
</dbReference>
<keyword evidence="3" id="KW-0808">Transferase</keyword>
<evidence type="ECO:0000256" key="7">
    <source>
        <dbReference type="PROSITE-ProRule" id="PRU01373"/>
    </source>
</evidence>
<dbReference type="PROSITE" id="PS52029">
    <property type="entry name" value="LD_TPASE"/>
    <property type="match status" value="1"/>
</dbReference>
<sequence>MRRISLTPLVGLALLLLAGCAPPPQAEAPAPEPAPALTPVSSMQVVMDRFNVPFRTPLKGKAILVNIPSFELIAIEDGEEVFRSKVIVGAPGGPDTETPLVDTWVSVVRFRPTWRPTPTMVRSGEYQARTWPAGKGNPLGLAAIRLQPGMLIYLHDTNRKKLFERDMRALSHGCVRVERWDEVIAWLQGIDIEEVHQYANGRRTFDMPADPVPVYFRYYRAFPDSEGRLRTFDDVYGIGPSTDPFVSGARATIPTPPA</sequence>
<proteinExistence type="inferred from homology"/>
<dbReference type="Pfam" id="PF03734">
    <property type="entry name" value="YkuD"/>
    <property type="match status" value="1"/>
</dbReference>
<dbReference type="EMBL" id="CP049056">
    <property type="protein sequence ID" value="QIE54425.1"/>
    <property type="molecule type" value="Genomic_DNA"/>
</dbReference>
<dbReference type="Proteomes" id="UP000503336">
    <property type="component" value="Chromosome"/>
</dbReference>
<evidence type="ECO:0000256" key="8">
    <source>
        <dbReference type="SAM" id="SignalP"/>
    </source>
</evidence>
<evidence type="ECO:0000313" key="11">
    <source>
        <dbReference type="Proteomes" id="UP000503336"/>
    </source>
</evidence>
<dbReference type="GO" id="GO:0009252">
    <property type="term" value="P:peptidoglycan biosynthetic process"/>
    <property type="evidence" value="ECO:0007669"/>
    <property type="project" value="UniProtKB-UniPathway"/>
</dbReference>
<evidence type="ECO:0000256" key="4">
    <source>
        <dbReference type="ARBA" id="ARBA00022960"/>
    </source>
</evidence>
<dbReference type="CDD" id="cd16913">
    <property type="entry name" value="YkuD_like"/>
    <property type="match status" value="1"/>
</dbReference>
<feature type="active site" description="Nucleophile" evidence="7">
    <location>
        <position position="174"/>
    </location>
</feature>
<evidence type="ECO:0000256" key="5">
    <source>
        <dbReference type="ARBA" id="ARBA00022984"/>
    </source>
</evidence>
<protein>
    <submittedName>
        <fullName evidence="10">L,D-transpeptidase family protein</fullName>
    </submittedName>
</protein>
<feature type="active site" description="Proton donor/acceptor" evidence="7">
    <location>
        <position position="155"/>
    </location>
</feature>
<dbReference type="KEGG" id="hdh:G5B40_02615"/>
<evidence type="ECO:0000313" key="10">
    <source>
        <dbReference type="EMBL" id="QIE54425.1"/>
    </source>
</evidence>
<dbReference type="PANTHER" id="PTHR41533:SF2">
    <property type="entry name" value="BLR7131 PROTEIN"/>
    <property type="match status" value="1"/>
</dbReference>